<gene>
    <name evidence="2" type="ORF">Tsubulata_015246</name>
</gene>
<dbReference type="PANTHER" id="PTHR33784">
    <property type="entry name" value="OS05G0482100 PROTEIN"/>
    <property type="match status" value="1"/>
</dbReference>
<dbReference type="SUPFAM" id="SSF81901">
    <property type="entry name" value="HCP-like"/>
    <property type="match status" value="1"/>
</dbReference>
<accession>A0A9Q0F828</accession>
<evidence type="ECO:0000259" key="1">
    <source>
        <dbReference type="Pfam" id="PF23310"/>
    </source>
</evidence>
<dbReference type="Gene3D" id="1.25.40.10">
    <property type="entry name" value="Tetratricopeptide repeat domain"/>
    <property type="match status" value="1"/>
</dbReference>
<dbReference type="InterPro" id="IPR040338">
    <property type="entry name" value="At1g67623-like"/>
</dbReference>
<dbReference type="InterPro" id="IPR057136">
    <property type="entry name" value="At2g35280_TPR_dom"/>
</dbReference>
<comment type="caution">
    <text evidence="2">The sequence shown here is derived from an EMBL/GenBank/DDBJ whole genome shotgun (WGS) entry which is preliminary data.</text>
</comment>
<sequence length="175" mass="20284">MMSPPKKGNGESWKTRFNDIPNDVLKEIYAKLASESFINYMNAKQTSKEFHKAANDMYVLQYVNVQEFEPIPWVRNDKAIKFLESCKDSGNPEALFKLGMVEFFNEKKEESGLQLLTKAAKKGHADLYVHDWQNAEKRQNKLSQKYGKKTLKVAKVNRRRQPVIAMEEEEIVHGT</sequence>
<reference evidence="2" key="1">
    <citation type="submission" date="2022-02" db="EMBL/GenBank/DDBJ databases">
        <authorList>
            <person name="Henning P.M."/>
            <person name="McCubbin A.G."/>
            <person name="Shore J.S."/>
        </authorList>
    </citation>
    <scope>NUCLEOTIDE SEQUENCE</scope>
    <source>
        <strain evidence="2">F60SS</strain>
        <tissue evidence="2">Leaves</tissue>
    </source>
</reference>
<dbReference type="Pfam" id="PF23310">
    <property type="entry name" value="TPR_27"/>
    <property type="match status" value="1"/>
</dbReference>
<dbReference type="Proteomes" id="UP001141552">
    <property type="component" value="Unassembled WGS sequence"/>
</dbReference>
<name>A0A9Q0F828_9ROSI</name>
<dbReference type="AlphaFoldDB" id="A0A9Q0F828"/>
<dbReference type="PANTHER" id="PTHR33784:SF10">
    <property type="entry name" value="F-BOX PROTEIN"/>
    <property type="match status" value="1"/>
</dbReference>
<reference evidence="2" key="2">
    <citation type="journal article" date="2023" name="Plants (Basel)">
        <title>Annotation of the Turnera subulata (Passifloraceae) Draft Genome Reveals the S-Locus Evolved after the Divergence of Turneroideae from Passifloroideae in a Stepwise Manner.</title>
        <authorList>
            <person name="Henning P.M."/>
            <person name="Roalson E.H."/>
            <person name="Mir W."/>
            <person name="McCubbin A.G."/>
            <person name="Shore J.S."/>
        </authorList>
    </citation>
    <scope>NUCLEOTIDE SEQUENCE</scope>
    <source>
        <strain evidence="2">F60SS</strain>
    </source>
</reference>
<evidence type="ECO:0000313" key="2">
    <source>
        <dbReference type="EMBL" id="KAJ4825592.1"/>
    </source>
</evidence>
<evidence type="ECO:0000313" key="3">
    <source>
        <dbReference type="Proteomes" id="UP001141552"/>
    </source>
</evidence>
<dbReference type="InterPro" id="IPR011990">
    <property type="entry name" value="TPR-like_helical_dom_sf"/>
</dbReference>
<feature type="domain" description="At2g35280-like TPR" evidence="1">
    <location>
        <begin position="67"/>
        <end position="126"/>
    </location>
</feature>
<dbReference type="EMBL" id="JAKUCV010006854">
    <property type="protein sequence ID" value="KAJ4825592.1"/>
    <property type="molecule type" value="Genomic_DNA"/>
</dbReference>
<keyword evidence="3" id="KW-1185">Reference proteome</keyword>
<dbReference type="OrthoDB" id="814840at2759"/>
<proteinExistence type="predicted"/>
<protein>
    <recommendedName>
        <fullName evidence="1">At2g35280-like TPR domain-containing protein</fullName>
    </recommendedName>
</protein>
<organism evidence="2 3">
    <name type="scientific">Turnera subulata</name>
    <dbReference type="NCBI Taxonomy" id="218843"/>
    <lineage>
        <taxon>Eukaryota</taxon>
        <taxon>Viridiplantae</taxon>
        <taxon>Streptophyta</taxon>
        <taxon>Embryophyta</taxon>
        <taxon>Tracheophyta</taxon>
        <taxon>Spermatophyta</taxon>
        <taxon>Magnoliopsida</taxon>
        <taxon>eudicotyledons</taxon>
        <taxon>Gunneridae</taxon>
        <taxon>Pentapetalae</taxon>
        <taxon>rosids</taxon>
        <taxon>fabids</taxon>
        <taxon>Malpighiales</taxon>
        <taxon>Passifloraceae</taxon>
        <taxon>Turnera</taxon>
    </lineage>
</organism>